<accession>A0AC58RW73</accession>
<protein>
    <submittedName>
        <fullName evidence="2">Uncharacterized protein LOC142163579</fullName>
    </submittedName>
</protein>
<sequence>MAPYEALYVRQCRSMVGWFKSDESRSLGAYFVCDALEKKSYIGKKVHDVAFMESERVLLRVSPMKYVIEIWEEGQLEFSYLEDQSHLLAFSSVQLDENLAYEEPVTILDRQVQKLRSKEIASLKV</sequence>
<organism evidence="1 2">
    <name type="scientific">Nicotiana tabacum</name>
    <name type="common">Common tobacco</name>
    <dbReference type="NCBI Taxonomy" id="4097"/>
    <lineage>
        <taxon>Eukaryota</taxon>
        <taxon>Viridiplantae</taxon>
        <taxon>Streptophyta</taxon>
        <taxon>Embryophyta</taxon>
        <taxon>Tracheophyta</taxon>
        <taxon>Spermatophyta</taxon>
        <taxon>Magnoliopsida</taxon>
        <taxon>eudicotyledons</taxon>
        <taxon>Gunneridae</taxon>
        <taxon>Pentapetalae</taxon>
        <taxon>asterids</taxon>
        <taxon>lamiids</taxon>
        <taxon>Solanales</taxon>
        <taxon>Solanaceae</taxon>
        <taxon>Nicotianoideae</taxon>
        <taxon>Nicotianeae</taxon>
        <taxon>Nicotiana</taxon>
    </lineage>
</organism>
<keyword evidence="1" id="KW-1185">Reference proteome</keyword>
<dbReference type="RefSeq" id="XP_075076968.1">
    <property type="nucleotide sequence ID" value="XM_075220867.1"/>
</dbReference>
<dbReference type="Proteomes" id="UP000790787">
    <property type="component" value="Chromosome 1"/>
</dbReference>
<name>A0AC58RW73_TOBAC</name>
<evidence type="ECO:0000313" key="1">
    <source>
        <dbReference type="Proteomes" id="UP000790787"/>
    </source>
</evidence>
<proteinExistence type="predicted"/>
<evidence type="ECO:0000313" key="2">
    <source>
        <dbReference type="RefSeq" id="XP_075076968.1"/>
    </source>
</evidence>
<reference evidence="2" key="2">
    <citation type="submission" date="2025-08" db="UniProtKB">
        <authorList>
            <consortium name="RefSeq"/>
        </authorList>
    </citation>
    <scope>IDENTIFICATION</scope>
    <source>
        <tissue evidence="2">Leaf</tissue>
    </source>
</reference>
<reference evidence="1" key="1">
    <citation type="journal article" date="2014" name="Nat. Commun.">
        <title>The tobacco genome sequence and its comparison with those of tomato and potato.</title>
        <authorList>
            <person name="Sierro N."/>
            <person name="Battey J.N."/>
            <person name="Ouadi S."/>
            <person name="Bakaher N."/>
            <person name="Bovet L."/>
            <person name="Willig A."/>
            <person name="Goepfert S."/>
            <person name="Peitsch M.C."/>
            <person name="Ivanov N.V."/>
        </authorList>
    </citation>
    <scope>NUCLEOTIDE SEQUENCE [LARGE SCALE GENOMIC DNA]</scope>
</reference>
<gene>
    <name evidence="2" type="primary">LOC142163579</name>
</gene>